<evidence type="ECO:0000313" key="3">
    <source>
        <dbReference type="Proteomes" id="UP000198717"/>
    </source>
</evidence>
<gene>
    <name evidence="1" type="ORF">MVI01_71680</name>
    <name evidence="2" type="ORF">SAMN04488504_109298</name>
</gene>
<proteinExistence type="predicted"/>
<protein>
    <submittedName>
        <fullName evidence="1">Uncharacterized protein</fullName>
    </submittedName>
</protein>
<sequence>MNCTRQRKPAEIGIPLRGPGMIDKRDALRLAEYARGLLRRGAEPMLVAVETGIRLNTLHMMLSRMRVAGRQPRASRRTANLMRKD</sequence>
<dbReference type="AlphaFoldDB" id="A0A511HPT0"/>
<comment type="caution">
    <text evidence="1">The sequence shown here is derived from an EMBL/GenBank/DDBJ whole genome shotgun (WGS) entry which is preliminary data.</text>
</comment>
<keyword evidence="3" id="KW-1185">Reference proteome</keyword>
<dbReference type="Proteomes" id="UP000321224">
    <property type="component" value="Unassembled WGS sequence"/>
</dbReference>
<organism evidence="1 4">
    <name type="scientific">Myxococcus virescens</name>
    <dbReference type="NCBI Taxonomy" id="83456"/>
    <lineage>
        <taxon>Bacteria</taxon>
        <taxon>Pseudomonadati</taxon>
        <taxon>Myxococcota</taxon>
        <taxon>Myxococcia</taxon>
        <taxon>Myxococcales</taxon>
        <taxon>Cystobacterineae</taxon>
        <taxon>Myxococcaceae</taxon>
        <taxon>Myxococcus</taxon>
    </lineage>
</organism>
<evidence type="ECO:0000313" key="4">
    <source>
        <dbReference type="Proteomes" id="UP000321224"/>
    </source>
</evidence>
<dbReference type="EMBL" id="BJVY01000071">
    <property type="protein sequence ID" value="GEL75384.1"/>
    <property type="molecule type" value="Genomic_DNA"/>
</dbReference>
<dbReference type="Proteomes" id="UP000198717">
    <property type="component" value="Unassembled WGS sequence"/>
</dbReference>
<accession>A0A511HPT0</accession>
<reference evidence="1 4" key="2">
    <citation type="submission" date="2019-07" db="EMBL/GenBank/DDBJ databases">
        <title>Whole genome shotgun sequence of Myxococcus virescens NBRC 100334.</title>
        <authorList>
            <person name="Hosoyama A."/>
            <person name="Uohara A."/>
            <person name="Ohji S."/>
            <person name="Ichikawa N."/>
        </authorList>
    </citation>
    <scope>NUCLEOTIDE SEQUENCE [LARGE SCALE GENOMIC DNA]</scope>
    <source>
        <strain evidence="1 4">NBRC 100334</strain>
    </source>
</reference>
<name>A0A511HPT0_9BACT</name>
<evidence type="ECO:0000313" key="2">
    <source>
        <dbReference type="EMBL" id="SDE65652.1"/>
    </source>
</evidence>
<evidence type="ECO:0000313" key="1">
    <source>
        <dbReference type="EMBL" id="GEL75384.1"/>
    </source>
</evidence>
<dbReference type="EMBL" id="FNAJ01000009">
    <property type="protein sequence ID" value="SDE65652.1"/>
    <property type="molecule type" value="Genomic_DNA"/>
</dbReference>
<reference evidence="2 3" key="1">
    <citation type="submission" date="2016-10" db="EMBL/GenBank/DDBJ databases">
        <authorList>
            <person name="Varghese N."/>
            <person name="Submissions S."/>
        </authorList>
    </citation>
    <scope>NUCLEOTIDE SEQUENCE [LARGE SCALE GENOMIC DNA]</scope>
    <source>
        <strain evidence="2 3">DSM 2260</strain>
    </source>
</reference>